<keyword evidence="9" id="KW-1185">Reference proteome</keyword>
<feature type="transmembrane region" description="Helical" evidence="6">
    <location>
        <begin position="197"/>
        <end position="218"/>
    </location>
</feature>
<feature type="transmembrane region" description="Helical" evidence="6">
    <location>
        <begin position="353"/>
        <end position="372"/>
    </location>
</feature>
<dbReference type="Gene3D" id="1.20.1250.20">
    <property type="entry name" value="MFS general substrate transporter like domains"/>
    <property type="match status" value="1"/>
</dbReference>
<dbReference type="GO" id="GO:0005351">
    <property type="term" value="F:carbohydrate:proton symporter activity"/>
    <property type="evidence" value="ECO:0007669"/>
    <property type="project" value="TreeGrafter"/>
</dbReference>
<comment type="subcellular location">
    <subcellularLocation>
        <location evidence="1">Membrane</location>
        <topology evidence="1">Multi-pass membrane protein</topology>
    </subcellularLocation>
</comment>
<evidence type="ECO:0000313" key="9">
    <source>
        <dbReference type="Proteomes" id="UP001172681"/>
    </source>
</evidence>
<evidence type="ECO:0000256" key="3">
    <source>
        <dbReference type="ARBA" id="ARBA00022692"/>
    </source>
</evidence>
<dbReference type="GO" id="GO:0016020">
    <property type="term" value="C:membrane"/>
    <property type="evidence" value="ECO:0007669"/>
    <property type="project" value="UniProtKB-SubCell"/>
</dbReference>
<organism evidence="8 9">
    <name type="scientific">Knufia peltigerae</name>
    <dbReference type="NCBI Taxonomy" id="1002370"/>
    <lineage>
        <taxon>Eukaryota</taxon>
        <taxon>Fungi</taxon>
        <taxon>Dikarya</taxon>
        <taxon>Ascomycota</taxon>
        <taxon>Pezizomycotina</taxon>
        <taxon>Eurotiomycetes</taxon>
        <taxon>Chaetothyriomycetidae</taxon>
        <taxon>Chaetothyriales</taxon>
        <taxon>Trichomeriaceae</taxon>
        <taxon>Knufia</taxon>
    </lineage>
</organism>
<keyword evidence="3 6" id="KW-0812">Transmembrane</keyword>
<feature type="transmembrane region" description="Helical" evidence="6">
    <location>
        <begin position="325"/>
        <end position="346"/>
    </location>
</feature>
<dbReference type="InterPro" id="IPR020846">
    <property type="entry name" value="MFS_dom"/>
</dbReference>
<dbReference type="InterPro" id="IPR005828">
    <property type="entry name" value="MFS_sugar_transport-like"/>
</dbReference>
<feature type="transmembrane region" description="Helical" evidence="6">
    <location>
        <begin position="7"/>
        <end position="29"/>
    </location>
</feature>
<evidence type="ECO:0000256" key="4">
    <source>
        <dbReference type="ARBA" id="ARBA00022989"/>
    </source>
</evidence>
<sequence>MAQIRLFNLFIHCVIFSGGLTYGFGFAGFTTSIGQPSFYKYFKLDRHLHSILGAVNALFYAGCAFGSIVQAYLADWVGRKRALMIAAIAACIGAALGAGSVNVPMLVTCRLIHGFGLGMDIPLIPLFLTELASARHRGFLSGLTTLSFATGYVMYAIYSYSTWGRLGQEKGTDTIIACSCGWIAVGTYFATNETFQWRFPLAIACLPPLIMVATIPFLPESPRYLAWVGKHDEAWKVISKIHYDPEDVGDASAARAEYTQIVRQVEYDKESSTSMLQIFKRPTWRRRAFLAMFILFASQSTGVFGIANYLPIIVGSMGETGVMPLVLYGVYTTTGTLMVLVVISVLDRVGRRTMFLIGFPGMALCLLAEAVLQWKYLGTTSSGGNAACILFIFVYIVFYQGVDAPSFVWAAEIFPTTIRAKGIALAFFSYFLGAITYTTPAPTALRNIGYRLYFIYMALCIISTVIVYFFVMETKGKPVEELGALFGDKVVVHLTSDGHGIVEEKLMAEVKEDKVEEVKIDVTTVI</sequence>
<evidence type="ECO:0000256" key="6">
    <source>
        <dbReference type="SAM" id="Phobius"/>
    </source>
</evidence>
<dbReference type="PANTHER" id="PTHR48022:SF11">
    <property type="entry name" value="MONOSACCHARIDE TRANSPORTER (HXT8), PUTATIVE (AFU_ORTHOLOGUE AFUA_2G08120)-RELATED"/>
    <property type="match status" value="1"/>
</dbReference>
<feature type="transmembrane region" description="Helical" evidence="6">
    <location>
        <begin position="49"/>
        <end position="73"/>
    </location>
</feature>
<dbReference type="AlphaFoldDB" id="A0AA39CVK2"/>
<comment type="caution">
    <text evidence="8">The sequence shown here is derived from an EMBL/GenBank/DDBJ whole genome shotgun (WGS) entry which is preliminary data.</text>
</comment>
<evidence type="ECO:0000256" key="2">
    <source>
        <dbReference type="ARBA" id="ARBA00010992"/>
    </source>
</evidence>
<dbReference type="PROSITE" id="PS50850">
    <property type="entry name" value="MFS"/>
    <property type="match status" value="1"/>
</dbReference>
<feature type="transmembrane region" description="Helical" evidence="6">
    <location>
        <begin position="423"/>
        <end position="440"/>
    </location>
</feature>
<dbReference type="EMBL" id="JAPDRN010000078">
    <property type="protein sequence ID" value="KAJ9627368.1"/>
    <property type="molecule type" value="Genomic_DNA"/>
</dbReference>
<accession>A0AA39CVK2</accession>
<evidence type="ECO:0000313" key="8">
    <source>
        <dbReference type="EMBL" id="KAJ9627368.1"/>
    </source>
</evidence>
<dbReference type="InterPro" id="IPR005829">
    <property type="entry name" value="Sugar_transporter_CS"/>
</dbReference>
<keyword evidence="5 6" id="KW-0472">Membrane</keyword>
<feature type="transmembrane region" description="Helical" evidence="6">
    <location>
        <begin position="452"/>
        <end position="471"/>
    </location>
</feature>
<feature type="transmembrane region" description="Helical" evidence="6">
    <location>
        <begin position="111"/>
        <end position="128"/>
    </location>
</feature>
<comment type="similarity">
    <text evidence="2">Belongs to the major facilitator superfamily. Sugar transporter (TC 2.A.1.1) family.</text>
</comment>
<dbReference type="PROSITE" id="PS00217">
    <property type="entry name" value="SUGAR_TRANSPORT_2"/>
    <property type="match status" value="1"/>
</dbReference>
<dbReference type="InterPro" id="IPR036259">
    <property type="entry name" value="MFS_trans_sf"/>
</dbReference>
<feature type="transmembrane region" description="Helical" evidence="6">
    <location>
        <begin position="384"/>
        <end position="402"/>
    </location>
</feature>
<dbReference type="PANTHER" id="PTHR48022">
    <property type="entry name" value="PLASTIDIC GLUCOSE TRANSPORTER 4"/>
    <property type="match status" value="1"/>
</dbReference>
<evidence type="ECO:0000256" key="1">
    <source>
        <dbReference type="ARBA" id="ARBA00004141"/>
    </source>
</evidence>
<feature type="transmembrane region" description="Helical" evidence="6">
    <location>
        <begin position="85"/>
        <end position="105"/>
    </location>
</feature>
<evidence type="ECO:0000259" key="7">
    <source>
        <dbReference type="PROSITE" id="PS50850"/>
    </source>
</evidence>
<evidence type="ECO:0000256" key="5">
    <source>
        <dbReference type="ARBA" id="ARBA00023136"/>
    </source>
</evidence>
<feature type="domain" description="Major facilitator superfamily (MFS) profile" evidence="7">
    <location>
        <begin position="11"/>
        <end position="475"/>
    </location>
</feature>
<protein>
    <recommendedName>
        <fullName evidence="7">Major facilitator superfamily (MFS) profile domain-containing protein</fullName>
    </recommendedName>
</protein>
<feature type="transmembrane region" description="Helical" evidence="6">
    <location>
        <begin position="140"/>
        <end position="158"/>
    </location>
</feature>
<proteinExistence type="inferred from homology"/>
<gene>
    <name evidence="8" type="ORF">H2204_009779</name>
</gene>
<keyword evidence="4 6" id="KW-1133">Transmembrane helix</keyword>
<feature type="transmembrane region" description="Helical" evidence="6">
    <location>
        <begin position="288"/>
        <end position="313"/>
    </location>
</feature>
<dbReference type="Pfam" id="PF00083">
    <property type="entry name" value="Sugar_tr"/>
    <property type="match status" value="1"/>
</dbReference>
<name>A0AA39CVK2_9EURO</name>
<dbReference type="Proteomes" id="UP001172681">
    <property type="component" value="Unassembled WGS sequence"/>
</dbReference>
<reference evidence="8" key="1">
    <citation type="submission" date="2022-10" db="EMBL/GenBank/DDBJ databases">
        <title>Culturing micro-colonial fungi from biological soil crusts in the Mojave desert and describing Neophaeococcomyces mojavensis, and introducing the new genera and species Taxawa tesnikishii.</title>
        <authorList>
            <person name="Kurbessoian T."/>
            <person name="Stajich J.E."/>
        </authorList>
    </citation>
    <scope>NUCLEOTIDE SEQUENCE</scope>
    <source>
        <strain evidence="8">TK_35</strain>
    </source>
</reference>
<dbReference type="InterPro" id="IPR050360">
    <property type="entry name" value="MFS_Sugar_Transporters"/>
</dbReference>
<dbReference type="SUPFAM" id="SSF103473">
    <property type="entry name" value="MFS general substrate transporter"/>
    <property type="match status" value="1"/>
</dbReference>